<dbReference type="InterPro" id="IPR055270">
    <property type="entry name" value="Glyco_tran_10_C"/>
</dbReference>
<evidence type="ECO:0000256" key="17">
    <source>
        <dbReference type="ARBA" id="ARBA00036234"/>
    </source>
</evidence>
<dbReference type="InterPro" id="IPR031481">
    <property type="entry name" value="Glyco_tran_10_N"/>
</dbReference>
<keyword evidence="14" id="KW-0325">Glycoprotein</keyword>
<dbReference type="OrthoDB" id="427096at2759"/>
<evidence type="ECO:0000256" key="16">
    <source>
        <dbReference type="ARBA" id="ARBA00036053"/>
    </source>
</evidence>
<dbReference type="GO" id="GO:0032580">
    <property type="term" value="C:Golgi cisterna membrane"/>
    <property type="evidence" value="ECO:0007669"/>
    <property type="project" value="UniProtKB-SubCell"/>
</dbReference>
<evidence type="ECO:0000256" key="7">
    <source>
        <dbReference type="ARBA" id="ARBA00022692"/>
    </source>
</evidence>
<evidence type="ECO:0000313" key="27">
    <source>
        <dbReference type="Ensembl" id="ENSSRHP00000000834.1"/>
    </source>
</evidence>
<evidence type="ECO:0000256" key="3">
    <source>
        <dbReference type="ARBA" id="ARBA00008919"/>
    </source>
</evidence>
<dbReference type="FunFam" id="3.40.50.11660:FF:000001">
    <property type="entry name" value="alpha-(1,3)-fucosyltransferase 9"/>
    <property type="match status" value="1"/>
</dbReference>
<dbReference type="Ensembl" id="ENSSRHT00000000878.1">
    <property type="protein sequence ID" value="ENSSRHP00000000834.1"/>
    <property type="gene ID" value="ENSSRHG00000000611.1"/>
</dbReference>
<name>A0A673FNQ8_9TELE</name>
<comment type="subunit">
    <text evidence="4">Homodimer.</text>
</comment>
<dbReference type="AlphaFoldDB" id="A0A673FNQ8"/>
<dbReference type="Proteomes" id="UP000472270">
    <property type="component" value="Unassembled WGS sequence"/>
</dbReference>
<comment type="catalytic activity">
    <reaction evidence="22">
        <text>beta-D-Gal-(1-&gt;4)-beta-D-GlcNAc-(1-&gt;3)-beta-D-Gal-(1-&gt;4)-D-Glc + GDP-beta-L-fucose = beta-D-Gal-(1-&gt;4)-[alpha-L-Fuc-(1-&gt;3)]-beta-D-GlcNAc-(1-&gt;3)-beta-D-Gal-(1-&gt;4)-D-Glc + GDP + H(+)</text>
        <dbReference type="Rhea" id="RHEA:77187"/>
        <dbReference type="ChEBI" id="CHEBI:15378"/>
        <dbReference type="ChEBI" id="CHEBI:57273"/>
        <dbReference type="ChEBI" id="CHEBI:58189"/>
        <dbReference type="ChEBI" id="CHEBI:60239"/>
        <dbReference type="ChEBI" id="CHEBI:61352"/>
    </reaction>
    <physiologicalReaction direction="left-to-right" evidence="22">
        <dbReference type="Rhea" id="RHEA:77188"/>
    </physiologicalReaction>
</comment>
<keyword evidence="6 24" id="KW-0808">Transferase</keyword>
<evidence type="ECO:0000256" key="9">
    <source>
        <dbReference type="ARBA" id="ARBA00022989"/>
    </source>
</evidence>
<evidence type="ECO:0000313" key="28">
    <source>
        <dbReference type="Proteomes" id="UP000472270"/>
    </source>
</evidence>
<feature type="domain" description="Fucosyltransferase C-terminal" evidence="25">
    <location>
        <begin position="201"/>
        <end position="382"/>
    </location>
</feature>
<reference evidence="27" key="1">
    <citation type="submission" date="2025-08" db="UniProtKB">
        <authorList>
            <consortium name="Ensembl"/>
        </authorList>
    </citation>
    <scope>IDENTIFICATION</scope>
</reference>
<comment type="pathway">
    <text evidence="1">Protein modification; protein glycosylation.</text>
</comment>
<evidence type="ECO:0000259" key="25">
    <source>
        <dbReference type="Pfam" id="PF00852"/>
    </source>
</evidence>
<dbReference type="GO" id="GO:0017083">
    <property type="term" value="F:4-galactosyl-N-acetylglucosaminide 3-alpha-L-fucosyltransferase activity"/>
    <property type="evidence" value="ECO:0007669"/>
    <property type="project" value="UniProtKB-EC"/>
</dbReference>
<dbReference type="GeneID" id="107752989"/>
<comment type="catalytic activity">
    <reaction evidence="20">
        <text>a neolactoside nLc4Cer + GDP-beta-L-fucose = a neolactoside III(3)-alpha-Fuc-nLc4Cer + GDP + H(+)</text>
        <dbReference type="Rhea" id="RHEA:48376"/>
        <dbReference type="ChEBI" id="CHEBI:15378"/>
        <dbReference type="ChEBI" id="CHEBI:57273"/>
        <dbReference type="ChEBI" id="CHEBI:58189"/>
        <dbReference type="ChEBI" id="CHEBI:90376"/>
        <dbReference type="ChEBI" id="CHEBI:90379"/>
    </reaction>
    <physiologicalReaction direction="left-to-right" evidence="20">
        <dbReference type="Rhea" id="RHEA:48377"/>
    </physiologicalReaction>
</comment>
<dbReference type="GO" id="GO:0006629">
    <property type="term" value="P:lipid metabolic process"/>
    <property type="evidence" value="ECO:0007669"/>
    <property type="project" value="UniProtKB-KW"/>
</dbReference>
<comment type="catalytic activity">
    <reaction evidence="17">
        <text>an alpha-Neu5Ac-(2-&gt;3)-beta-D-Gal-(1-&gt;4)-beta-D-GlcNAc-(1-&gt;3)-beta-D-Gal-(1-&gt;4)-beta-D-GlcNAc derivative + GDP-beta-L-fucose = an alpha-Neu5Ac-(2-&gt;3)-beta-D-Gal-(1-&gt;4)-beta-D-GlcNAc-(1-&gt;3)-beta-D-Gal-(1-&gt;4)-[alpha-L-Fuc-(1-&gt;3)]-beta-D-GlcNAc derivative + GDP + H(+)</text>
        <dbReference type="Rhea" id="RHEA:68044"/>
        <dbReference type="ChEBI" id="CHEBI:15378"/>
        <dbReference type="ChEBI" id="CHEBI:57273"/>
        <dbReference type="ChEBI" id="CHEBI:58189"/>
        <dbReference type="ChEBI" id="CHEBI:145343"/>
        <dbReference type="ChEBI" id="CHEBI:176900"/>
    </reaction>
    <physiologicalReaction direction="left-to-right" evidence="17">
        <dbReference type="Rhea" id="RHEA:68045"/>
    </physiologicalReaction>
</comment>
<evidence type="ECO:0000256" key="20">
    <source>
        <dbReference type="ARBA" id="ARBA00036757"/>
    </source>
</evidence>
<evidence type="ECO:0000256" key="15">
    <source>
        <dbReference type="ARBA" id="ARBA00029329"/>
    </source>
</evidence>
<keyword evidence="9 24" id="KW-1133">Transmembrane helix</keyword>
<dbReference type="PANTHER" id="PTHR11929">
    <property type="entry name" value="ALPHA- 1,3 -FUCOSYLTRANSFERASE"/>
    <property type="match status" value="1"/>
</dbReference>
<evidence type="ECO:0000256" key="14">
    <source>
        <dbReference type="ARBA" id="ARBA00023180"/>
    </source>
</evidence>
<keyword evidence="12 24" id="KW-0472">Membrane</keyword>
<dbReference type="PANTHER" id="PTHR11929:SF10">
    <property type="entry name" value="4-GALACTOSYL-N-ACETYLGLUCOSAMINIDE 3-ALPHA-L-FUCOSYLTRANSFERASE 9"/>
    <property type="match status" value="1"/>
</dbReference>
<keyword evidence="8" id="KW-0735">Signal-anchor</keyword>
<protein>
    <recommendedName>
        <fullName evidence="24">Fucosyltransferase</fullName>
        <ecNumber evidence="24">2.4.1.-</ecNumber>
    </recommendedName>
</protein>
<feature type="domain" description="Fucosyltransferase N-terminal" evidence="26">
    <location>
        <begin position="81"/>
        <end position="185"/>
    </location>
</feature>
<evidence type="ECO:0000256" key="1">
    <source>
        <dbReference type="ARBA" id="ARBA00004922"/>
    </source>
</evidence>
<dbReference type="Pfam" id="PF00852">
    <property type="entry name" value="Glyco_transf_10"/>
    <property type="match status" value="1"/>
</dbReference>
<evidence type="ECO:0000256" key="13">
    <source>
        <dbReference type="ARBA" id="ARBA00023157"/>
    </source>
</evidence>
<keyword evidence="28" id="KW-1185">Reference proteome</keyword>
<dbReference type="SUPFAM" id="SSF53756">
    <property type="entry name" value="UDP-Glycosyltransferase/glycogen phosphorylase"/>
    <property type="match status" value="1"/>
</dbReference>
<dbReference type="EC" id="2.4.1.-" evidence="24"/>
<evidence type="ECO:0000259" key="26">
    <source>
        <dbReference type="Pfam" id="PF17039"/>
    </source>
</evidence>
<feature type="transmembrane region" description="Helical" evidence="24">
    <location>
        <begin position="25"/>
        <end position="47"/>
    </location>
</feature>
<evidence type="ECO:0000256" key="5">
    <source>
        <dbReference type="ARBA" id="ARBA00022676"/>
    </source>
</evidence>
<evidence type="ECO:0000256" key="10">
    <source>
        <dbReference type="ARBA" id="ARBA00023034"/>
    </source>
</evidence>
<evidence type="ECO:0000256" key="19">
    <source>
        <dbReference type="ARBA" id="ARBA00036481"/>
    </source>
</evidence>
<keyword evidence="11" id="KW-0443">Lipid metabolism</keyword>
<comment type="subcellular location">
    <subcellularLocation>
        <location evidence="24">Golgi apparatus</location>
        <location evidence="24">Golgi stack membrane</location>
        <topology evidence="24">Single-pass type II membrane protein</topology>
    </subcellularLocation>
    <subcellularLocation>
        <location evidence="21">Golgi apparatus</location>
        <location evidence="21">trans-Golgi network membrane</location>
        <topology evidence="21">Single-pass type II membrane protein</topology>
    </subcellularLocation>
</comment>
<dbReference type="Pfam" id="PF17039">
    <property type="entry name" value="Glyco_tran_10_N"/>
    <property type="match status" value="1"/>
</dbReference>
<reference evidence="27" key="2">
    <citation type="submission" date="2025-09" db="UniProtKB">
        <authorList>
            <consortium name="Ensembl"/>
        </authorList>
    </citation>
    <scope>IDENTIFICATION</scope>
</reference>
<evidence type="ECO:0000256" key="4">
    <source>
        <dbReference type="ARBA" id="ARBA00011738"/>
    </source>
</evidence>
<evidence type="ECO:0000256" key="6">
    <source>
        <dbReference type="ARBA" id="ARBA00022679"/>
    </source>
</evidence>
<comment type="catalytic activity">
    <reaction evidence="19">
        <text>an N-acetyl-alpha-neuraminyl-(2-&gt;3)-beta-D-galactosyl-(1-&gt;4)-N-acetyl-beta-D-glucosaminyl derivative + GDP-beta-L-fucose = an alpha-Neu5Ac-(2-&gt;3)-beta-D-Gal-(1-&gt;4)-[alpha-L-Fuc-(1-&gt;3)]-beta-D-GlcNAc derivative + GDP + H(+)</text>
        <dbReference type="Rhea" id="RHEA:56076"/>
        <dbReference type="ChEBI" id="CHEBI:15378"/>
        <dbReference type="ChEBI" id="CHEBI:57273"/>
        <dbReference type="ChEBI" id="CHEBI:58189"/>
        <dbReference type="ChEBI" id="CHEBI:136545"/>
        <dbReference type="ChEBI" id="CHEBI:139509"/>
    </reaction>
    <physiologicalReaction direction="left-to-right" evidence="19">
        <dbReference type="Rhea" id="RHEA:56077"/>
    </physiologicalReaction>
</comment>
<evidence type="ECO:0000256" key="12">
    <source>
        <dbReference type="ARBA" id="ARBA00023136"/>
    </source>
</evidence>
<evidence type="ECO:0000256" key="21">
    <source>
        <dbReference type="ARBA" id="ARBA00037848"/>
    </source>
</evidence>
<gene>
    <name evidence="27" type="primary">LOC107752989</name>
</gene>
<comment type="catalytic activity">
    <reaction evidence="16">
        <text>alpha-D-galactosyl-(1-&gt;3)-beta-D-galactosyl-(1-&gt;4)-N-acetyl-beta-D-glucosaminyl-(1-&gt;3)-beta-D-galactosyl-(1-&gt;4)-beta-D-glucosyl-(1&lt;-&gt;1')-ceramide + GDP-beta-L-fucose = a neolactoside IV(3)-alpha-Gal,III(3)-alpha-Fuc-nLc4Cer + GDP + H(+)</text>
        <dbReference type="Rhea" id="RHEA:48380"/>
        <dbReference type="ChEBI" id="CHEBI:15378"/>
        <dbReference type="ChEBI" id="CHEBI:57273"/>
        <dbReference type="ChEBI" id="CHEBI:58189"/>
        <dbReference type="ChEBI" id="CHEBI:90380"/>
        <dbReference type="ChEBI" id="CHEBI:90381"/>
    </reaction>
    <physiologicalReaction direction="left-to-right" evidence="16">
        <dbReference type="Rhea" id="RHEA:48381"/>
    </physiologicalReaction>
</comment>
<keyword evidence="10 24" id="KW-0333">Golgi apparatus</keyword>
<keyword evidence="7 24" id="KW-0812">Transmembrane</keyword>
<keyword evidence="5 24" id="KW-0328">Glycosyltransferase</keyword>
<dbReference type="InterPro" id="IPR001503">
    <property type="entry name" value="Glyco_trans_10"/>
</dbReference>
<dbReference type="RefSeq" id="XP_016424557.1">
    <property type="nucleotide sequence ID" value="XM_016569071.1"/>
</dbReference>
<evidence type="ECO:0000256" key="23">
    <source>
        <dbReference type="ARBA" id="ARBA00043838"/>
    </source>
</evidence>
<evidence type="ECO:0000256" key="24">
    <source>
        <dbReference type="RuleBase" id="RU003832"/>
    </source>
</evidence>
<dbReference type="InterPro" id="IPR038577">
    <property type="entry name" value="GT10-like_C_sf"/>
</dbReference>
<comment type="similarity">
    <text evidence="3 24">Belongs to the glycosyltransferase 10 family.</text>
</comment>
<dbReference type="Gene3D" id="3.40.50.11660">
    <property type="entry name" value="Glycosyl transferase family 10, C-terminal domain"/>
    <property type="match status" value="1"/>
</dbReference>
<dbReference type="KEGG" id="srx:107752989"/>
<evidence type="ECO:0000256" key="8">
    <source>
        <dbReference type="ARBA" id="ARBA00022968"/>
    </source>
</evidence>
<organism evidence="27 28">
    <name type="scientific">Sinocyclocheilus rhinocerous</name>
    <dbReference type="NCBI Taxonomy" id="307959"/>
    <lineage>
        <taxon>Eukaryota</taxon>
        <taxon>Metazoa</taxon>
        <taxon>Chordata</taxon>
        <taxon>Craniata</taxon>
        <taxon>Vertebrata</taxon>
        <taxon>Euteleostomi</taxon>
        <taxon>Actinopterygii</taxon>
        <taxon>Neopterygii</taxon>
        <taxon>Teleostei</taxon>
        <taxon>Ostariophysi</taxon>
        <taxon>Cypriniformes</taxon>
        <taxon>Cyprinidae</taxon>
        <taxon>Cyprininae</taxon>
        <taxon>Sinocyclocheilus</taxon>
    </lineage>
</organism>
<proteinExistence type="inferred from homology"/>
<evidence type="ECO:0000256" key="2">
    <source>
        <dbReference type="ARBA" id="ARBA00004934"/>
    </source>
</evidence>
<keyword evidence="13" id="KW-1015">Disulfide bond</keyword>
<comment type="catalytic activity">
    <reaction evidence="23">
        <text>an alpha-L-Fuc-(1-&gt;2)-beta-D-Gal-(1-&gt;4)-beta-D-GlcNAc derivative + GDP-beta-L-fucose = an alpha-L-Fuc-(1-&gt;2)-beta-D-Gal-(1-&gt;4)-[alpha-L-Fuc-(1-&gt;3)]-beta-D-GlcNAc derivative + GDP + H(+)</text>
        <dbReference type="Rhea" id="RHEA:77191"/>
        <dbReference type="ChEBI" id="CHEBI:15378"/>
        <dbReference type="ChEBI" id="CHEBI:57273"/>
        <dbReference type="ChEBI" id="CHEBI:58189"/>
        <dbReference type="ChEBI" id="CHEBI:133510"/>
        <dbReference type="ChEBI" id="CHEBI:195560"/>
    </reaction>
    <physiologicalReaction direction="left-to-right" evidence="23">
        <dbReference type="Rhea" id="RHEA:77192"/>
    </physiologicalReaction>
</comment>
<comment type="pathway">
    <text evidence="2">Glycolipid biosynthesis.</text>
</comment>
<evidence type="ECO:0000256" key="18">
    <source>
        <dbReference type="ARBA" id="ARBA00036295"/>
    </source>
</evidence>
<comment type="catalytic activity">
    <reaction evidence="18">
        <text>alpha-N-glycoloylneuraminosyl-(2-&gt;3)-beta-D-galactosyl-(1-&gt;4)-N-acetyl-beta-D-glucosaminyl-(1-&gt;3)-beta-D-galactosyl-(1-&gt;4)-N-acetyl-beta-D-glucosaminyl-(1-&gt;3)-beta-D-galactosyl-(1-&gt;4)-beta-D-glucosyl-(1&lt;-&gt;1')-ceramide + GDP-beta-L-fucose = alpha-N-glycoloylneuraminosyl-(2-&gt;3)-beta-D-galactosyl-(1-&gt;4)-N-acetyl-beta-D-glucosaminyl-(1-&gt;3)-beta-D-galactosyl-(1-&gt;4)-[alpha-L-fucosyl-(1-&gt;3)]-N-acetyl-beta-D-glucosaminyl-(1-&gt;3)-beta-D-galactosyl-(1-&gt;4)-beta-D-glucosyl-(1&lt;-&gt;1')-ceramide + GDP + H(+)</text>
        <dbReference type="Rhea" id="RHEA:48388"/>
        <dbReference type="ChEBI" id="CHEBI:15378"/>
        <dbReference type="ChEBI" id="CHEBI:57273"/>
        <dbReference type="ChEBI" id="CHEBI:58189"/>
        <dbReference type="ChEBI" id="CHEBI:90383"/>
        <dbReference type="ChEBI" id="CHEBI:90384"/>
    </reaction>
    <physiologicalReaction direction="left-to-right" evidence="18">
        <dbReference type="Rhea" id="RHEA:48389"/>
    </physiologicalReaction>
</comment>
<dbReference type="UniPathway" id="UPA00378"/>
<accession>A0A673FNQ8</accession>
<sequence length="385" mass="44751">MGHQIADLISSLIRSKMSNTNGPSLLRLGVIVTLAGVISLGVVFFWFSPSNKCPPPVFRPVQYSQISSAKTNNSLTDKAEEKPVLLLWVWPENYRFDFSDCKTFYNIDSCQLTDDRALYNSADNVIVYHRAITDLSNLPPSPRPPFQRWIWLHLESPTNTKRIPGLENLFNLTLSYRQDADIPVRMRLITRKKPNEDFVIPKKDKLVCWIVSNKDPSTGVDTRNVFYREFSKYIQVTLFGKAFSRFLGYDDYYPTMASCKFYLAFENSIHKDYITEKLNGPLAAGTVPVVLGPLRRNYESFVPAESFIHVDDFPDPKSLAEYLLQLDKDEDAYRKYFNWRKHLTPSPHLILQRQEFILAICTACDYIARRREYKEAHDLYDWYFS</sequence>
<evidence type="ECO:0000256" key="22">
    <source>
        <dbReference type="ARBA" id="ARBA00043828"/>
    </source>
</evidence>
<evidence type="ECO:0000256" key="11">
    <source>
        <dbReference type="ARBA" id="ARBA00023098"/>
    </source>
</evidence>
<comment type="catalytic activity">
    <reaction evidence="15">
        <text>a beta-D-galactosyl-(1-&gt;4)-N-acetyl-beta-D-glucosaminyl derivative + GDP-beta-L-fucose = a beta-D-galactosyl-(1-&gt;4)-[alpha-L-fucosyl-(1-&gt;3)]-N-acetyl-beta-D-glucosaminyl derivative + GDP + H(+)</text>
        <dbReference type="Rhea" id="RHEA:14257"/>
        <dbReference type="ChEBI" id="CHEBI:15378"/>
        <dbReference type="ChEBI" id="CHEBI:57273"/>
        <dbReference type="ChEBI" id="CHEBI:58189"/>
        <dbReference type="ChEBI" id="CHEBI:133507"/>
        <dbReference type="ChEBI" id="CHEBI:137941"/>
        <dbReference type="EC" id="2.4.1.152"/>
    </reaction>
    <physiologicalReaction direction="left-to-right" evidence="15">
        <dbReference type="Rhea" id="RHEA:14258"/>
    </physiologicalReaction>
</comment>